<feature type="transmembrane region" description="Helical" evidence="1">
    <location>
        <begin position="16"/>
        <end position="38"/>
    </location>
</feature>
<organism evidence="2 3">
    <name type="scientific">Dysosmobacter segnis</name>
    <dbReference type="NCBI Taxonomy" id="2763042"/>
    <lineage>
        <taxon>Bacteria</taxon>
        <taxon>Bacillati</taxon>
        <taxon>Bacillota</taxon>
        <taxon>Clostridia</taxon>
        <taxon>Eubacteriales</taxon>
        <taxon>Oscillospiraceae</taxon>
        <taxon>Dysosmobacter</taxon>
    </lineage>
</organism>
<protein>
    <submittedName>
        <fullName evidence="2">Uncharacterized protein</fullName>
    </submittedName>
</protein>
<proteinExistence type="predicted"/>
<dbReference type="EMBL" id="JACOQI010000011">
    <property type="protein sequence ID" value="MBC5770957.1"/>
    <property type="molecule type" value="Genomic_DNA"/>
</dbReference>
<dbReference type="RefSeq" id="WP_187015187.1">
    <property type="nucleotide sequence ID" value="NZ_JACOQI010000011.1"/>
</dbReference>
<dbReference type="Proteomes" id="UP000620327">
    <property type="component" value="Unassembled WGS sequence"/>
</dbReference>
<evidence type="ECO:0000313" key="3">
    <source>
        <dbReference type="Proteomes" id="UP000620327"/>
    </source>
</evidence>
<gene>
    <name evidence="2" type="ORF">H8Z83_11615</name>
</gene>
<evidence type="ECO:0000256" key="1">
    <source>
        <dbReference type="SAM" id="Phobius"/>
    </source>
</evidence>
<keyword evidence="1" id="KW-1133">Transmembrane helix</keyword>
<comment type="caution">
    <text evidence="2">The sequence shown here is derived from an EMBL/GenBank/DDBJ whole genome shotgun (WGS) entry which is preliminary data.</text>
</comment>
<accession>A0A923ML92</accession>
<keyword evidence="3" id="KW-1185">Reference proteome</keyword>
<name>A0A923ML92_9FIRM</name>
<dbReference type="AlphaFoldDB" id="A0A923ML92"/>
<keyword evidence="1" id="KW-0812">Transmembrane</keyword>
<keyword evidence="1" id="KW-0472">Membrane</keyword>
<sequence length="47" mass="5292">MGSIVEAALYDIVGKFFLLFVIVPAGVIFLGYVIYMIAKILQELRKK</sequence>
<evidence type="ECO:0000313" key="2">
    <source>
        <dbReference type="EMBL" id="MBC5770957.1"/>
    </source>
</evidence>
<reference evidence="2" key="1">
    <citation type="submission" date="2020-08" db="EMBL/GenBank/DDBJ databases">
        <title>Genome public.</title>
        <authorList>
            <person name="Liu C."/>
            <person name="Sun Q."/>
        </authorList>
    </citation>
    <scope>NUCLEOTIDE SEQUENCE</scope>
    <source>
        <strain evidence="2">BX15</strain>
    </source>
</reference>